<organism evidence="2 3">
    <name type="scientific">Mycobacterium stomatepiae</name>
    <dbReference type="NCBI Taxonomy" id="470076"/>
    <lineage>
        <taxon>Bacteria</taxon>
        <taxon>Bacillati</taxon>
        <taxon>Actinomycetota</taxon>
        <taxon>Actinomycetes</taxon>
        <taxon>Mycobacteriales</taxon>
        <taxon>Mycobacteriaceae</taxon>
        <taxon>Mycobacterium</taxon>
        <taxon>Mycobacterium simiae complex</taxon>
    </lineage>
</organism>
<evidence type="ECO:0000256" key="1">
    <source>
        <dbReference type="SAM" id="SignalP"/>
    </source>
</evidence>
<gene>
    <name evidence="2" type="ORF">MSTO_00490</name>
</gene>
<feature type="signal peptide" evidence="1">
    <location>
        <begin position="1"/>
        <end position="29"/>
    </location>
</feature>
<name>A0A7I7Q0G8_9MYCO</name>
<evidence type="ECO:0000313" key="2">
    <source>
        <dbReference type="EMBL" id="BBY19844.1"/>
    </source>
</evidence>
<feature type="chain" id="PRO_5029750772" evidence="1">
    <location>
        <begin position="30"/>
        <end position="158"/>
    </location>
</feature>
<dbReference type="AlphaFoldDB" id="A0A7I7Q0G8"/>
<dbReference type="EMBL" id="AP022587">
    <property type="protein sequence ID" value="BBY19844.1"/>
    <property type="molecule type" value="Genomic_DNA"/>
</dbReference>
<dbReference type="KEGG" id="msto:MSTO_00490"/>
<evidence type="ECO:0000313" key="3">
    <source>
        <dbReference type="Proteomes" id="UP000467130"/>
    </source>
</evidence>
<keyword evidence="3" id="KW-1185">Reference proteome</keyword>
<protein>
    <submittedName>
        <fullName evidence="2">Uncharacterized protein</fullName>
    </submittedName>
</protein>
<sequence>MGAAMANFYRVALAAGLALAVVTATPANAMPNTQCTLATPVTEAHSLSQLPPELVKLLPPIADIGAPFNKTDSVDDPTLPFRRLIRAGNRGADWFVWYEHGGAGYFWHALVARILPGSAPTVTANAGTITDTLCSLTDGAFTGQVPPYPPGSWGAADF</sequence>
<keyword evidence="1" id="KW-0732">Signal</keyword>
<dbReference type="Proteomes" id="UP000467130">
    <property type="component" value="Chromosome"/>
</dbReference>
<reference evidence="2 3" key="1">
    <citation type="journal article" date="2019" name="Emerg. Microbes Infect.">
        <title>Comprehensive subspecies identification of 175 nontuberculous mycobacteria species based on 7547 genomic profiles.</title>
        <authorList>
            <person name="Matsumoto Y."/>
            <person name="Kinjo T."/>
            <person name="Motooka D."/>
            <person name="Nabeya D."/>
            <person name="Jung N."/>
            <person name="Uechi K."/>
            <person name="Horii T."/>
            <person name="Iida T."/>
            <person name="Fujita J."/>
            <person name="Nakamura S."/>
        </authorList>
    </citation>
    <scope>NUCLEOTIDE SEQUENCE [LARGE SCALE GENOMIC DNA]</scope>
    <source>
        <strain evidence="2 3">JCM 17783</strain>
    </source>
</reference>
<accession>A0A7I7Q0G8</accession>
<proteinExistence type="predicted"/>